<keyword evidence="1" id="KW-0472">Membrane</keyword>
<dbReference type="PANTHER" id="PTHR34978">
    <property type="entry name" value="POSSIBLE SENSOR-TRANSDUCER PROTEIN BLAR"/>
    <property type="match status" value="1"/>
</dbReference>
<feature type="transmembrane region" description="Helical" evidence="1">
    <location>
        <begin position="37"/>
        <end position="54"/>
    </location>
</feature>
<protein>
    <submittedName>
        <fullName evidence="3">Antirepressor regulating drug resistance protein</fullName>
    </submittedName>
</protein>
<dbReference type="InterPro" id="IPR052173">
    <property type="entry name" value="Beta-lactam_resp_regulator"/>
</dbReference>
<dbReference type="CDD" id="cd07341">
    <property type="entry name" value="M56_BlaR1_MecR1_like"/>
    <property type="match status" value="1"/>
</dbReference>
<proteinExistence type="predicted"/>
<feature type="transmembrane region" description="Helical" evidence="1">
    <location>
        <begin position="6"/>
        <end position="25"/>
    </location>
</feature>
<dbReference type="RefSeq" id="WP_014795030.1">
    <property type="nucleotide sequence ID" value="NC_018017.1"/>
</dbReference>
<dbReference type="AlphaFoldDB" id="I4AC65"/>
<dbReference type="HOGENOM" id="CLU_030560_0_0_9"/>
<dbReference type="Pfam" id="PF05569">
    <property type="entry name" value="Peptidase_M56"/>
    <property type="match status" value="1"/>
</dbReference>
<dbReference type="eggNOG" id="COG4219">
    <property type="taxonomic scope" value="Bacteria"/>
</dbReference>
<organism evidence="3 4">
    <name type="scientific">Desulfitobacterium dehalogenans (strain ATCC 51507 / DSM 9161 / JW/IU-DC1)</name>
    <dbReference type="NCBI Taxonomy" id="756499"/>
    <lineage>
        <taxon>Bacteria</taxon>
        <taxon>Bacillati</taxon>
        <taxon>Bacillota</taxon>
        <taxon>Clostridia</taxon>
        <taxon>Eubacteriales</taxon>
        <taxon>Desulfitobacteriaceae</taxon>
        <taxon>Desulfitobacterium</taxon>
    </lineage>
</organism>
<dbReference type="PANTHER" id="PTHR34978:SF3">
    <property type="entry name" value="SLR0241 PROTEIN"/>
    <property type="match status" value="1"/>
</dbReference>
<feature type="transmembrane region" description="Helical" evidence="1">
    <location>
        <begin position="123"/>
        <end position="143"/>
    </location>
</feature>
<feature type="domain" description="Peptidase M56" evidence="2">
    <location>
        <begin position="7"/>
        <end position="314"/>
    </location>
</feature>
<evidence type="ECO:0000313" key="3">
    <source>
        <dbReference type="EMBL" id="AFM01550.1"/>
    </source>
</evidence>
<feature type="transmembrane region" description="Helical" evidence="1">
    <location>
        <begin position="327"/>
        <end position="346"/>
    </location>
</feature>
<dbReference type="InterPro" id="IPR008756">
    <property type="entry name" value="Peptidase_M56"/>
</dbReference>
<reference evidence="4" key="1">
    <citation type="submission" date="2012-06" db="EMBL/GenBank/DDBJ databases">
        <title>Complete sequence of Desulfitobacterium dehalogenans ATCC 51507.</title>
        <authorList>
            <person name="Lucas S."/>
            <person name="Han J."/>
            <person name="Lapidus A."/>
            <person name="Cheng J.-F."/>
            <person name="Goodwin L."/>
            <person name="Pitluck S."/>
            <person name="Peters L."/>
            <person name="Ovchinnikova G."/>
            <person name="Teshima H."/>
            <person name="Detter J.C."/>
            <person name="Han C."/>
            <person name="Tapia R."/>
            <person name="Land M."/>
            <person name="Hauser L."/>
            <person name="Kyrpides N."/>
            <person name="Ivanova N."/>
            <person name="Pagani I."/>
            <person name="Kruse T."/>
            <person name="de Vos W.M."/>
            <person name="Smidt H."/>
            <person name="Woyke T."/>
        </authorList>
    </citation>
    <scope>NUCLEOTIDE SEQUENCE [LARGE SCALE GENOMIC DNA]</scope>
    <source>
        <strain evidence="4">ATCC 51507 / DSM 9161 / JW/IU-DC1</strain>
    </source>
</reference>
<reference evidence="3 4" key="2">
    <citation type="journal article" date="2015" name="J. Bacteriol.">
        <title>Genomic, proteomic, and biochemical analysis of the organohalide respiratory pathway in Desulfitobacterium dehalogenans.</title>
        <authorList>
            <person name="Kruse T."/>
            <person name="van de Pas B.A."/>
            <person name="Atteia A."/>
            <person name="Krab K."/>
            <person name="Hagen W.R."/>
            <person name="Goodwin L."/>
            <person name="Chain P."/>
            <person name="Boeren S."/>
            <person name="Maphosa F."/>
            <person name="Schraa G."/>
            <person name="de Vos W.M."/>
            <person name="van der Oost J."/>
            <person name="Smidt H."/>
            <person name="Stams A.J."/>
        </authorList>
    </citation>
    <scope>NUCLEOTIDE SEQUENCE [LARGE SCALE GENOMIC DNA]</scope>
    <source>
        <strain evidence="4">ATCC 51507 / DSM 9161 / JW/IU-DC1</strain>
    </source>
</reference>
<keyword evidence="1" id="KW-0812">Transmembrane</keyword>
<keyword evidence="1" id="KW-1133">Transmembrane helix</keyword>
<dbReference type="OrthoDB" id="9816453at2"/>
<gene>
    <name evidence="3" type="ordered locus">Desde_3259</name>
</gene>
<accession>I4AC65</accession>
<dbReference type="STRING" id="756499.Desde_3259"/>
<dbReference type="KEGG" id="ddh:Desde_3259"/>
<evidence type="ECO:0000313" key="4">
    <source>
        <dbReference type="Proteomes" id="UP000006053"/>
    </source>
</evidence>
<dbReference type="Proteomes" id="UP000006053">
    <property type="component" value="Chromosome"/>
</dbReference>
<evidence type="ECO:0000259" key="2">
    <source>
        <dbReference type="Pfam" id="PF05569"/>
    </source>
</evidence>
<dbReference type="EMBL" id="CP003348">
    <property type="protein sequence ID" value="AFM01550.1"/>
    <property type="molecule type" value="Genomic_DNA"/>
</dbReference>
<keyword evidence="4" id="KW-1185">Reference proteome</keyword>
<sequence>MEAVFKIVLTTSFYAGIVGMVILLVKNVLKDKLNPRWHYLLWIVLLVKLILPFGPESALSLYNFLEPLSQEIKFFDLPETVGDASTFWSEGAQTGNELPGPPTKGSVASAQDFSTYAADVLPIIWLSGLAFMLVWLIYANVSFAGKLKTHAKPAPPAVQALLEKCKTKAKVKGDIAVLIQDIVKAPSLIGIFKPRILLTPDILRLNEQDISYIMLHELTHYRRKDVWVNHLLLTLQIIHWFNPVIWYCFMRIRQDMEVAADERVLSLLSVNEHKEYGKALLAVLEKINTKTTLMPRLVGMADDRKNIERRIKMIKMADFFNRNRPRIVLTGILCVVLLAGLLWTSASVQATPYEIGDYTFETPADWEVTGSGTELFFSKDHHPLGGVQILNYDPDQPLPVPNHSLTKSKRELPGLITKGILMNFELTQSAASGDNTVLDEKHLYLIFAQDQRVYDFYVSTAYSDEAELIKIGQSIKLKPKSAAQENNADVISQNLEDQLATGQSIEEAVSLAVKGQGKGYLQGEVLTEGHKIVEVEEKDGTVIAYTVASVGWFGFENGIFTGTSGSGAIPTVMTFARNSNGEYSLLEYKEAMDGKGYTESIKRNFPQRLWDNVLSAEHYPELAVQKEAQAKQYLQSIGRDAQVSLGYVEKKLVDINVEASNKLFAELTKWDPELNRFPYWIGTKEYLDQGERFIYETSQNKTSDGYDLITFRKSKEDGKIELEYQYKIVGNELTLVFLQSTPQLKP</sequence>
<name>I4AC65_DESDJ</name>
<evidence type="ECO:0000256" key="1">
    <source>
        <dbReference type="SAM" id="Phobius"/>
    </source>
</evidence>